<name>A0A3N4KG56_9PEZI</name>
<accession>A0A3N4KG56</accession>
<proteinExistence type="predicted"/>
<dbReference type="AlphaFoldDB" id="A0A3N4KG56"/>
<evidence type="ECO:0000313" key="1">
    <source>
        <dbReference type="EMBL" id="RPB08312.1"/>
    </source>
</evidence>
<gene>
    <name evidence="1" type="ORF">P167DRAFT_578411</name>
</gene>
<keyword evidence="2" id="KW-1185">Reference proteome</keyword>
<protein>
    <submittedName>
        <fullName evidence="1">Uncharacterized protein</fullName>
    </submittedName>
</protein>
<organism evidence="1 2">
    <name type="scientific">Morchella conica CCBAS932</name>
    <dbReference type="NCBI Taxonomy" id="1392247"/>
    <lineage>
        <taxon>Eukaryota</taxon>
        <taxon>Fungi</taxon>
        <taxon>Dikarya</taxon>
        <taxon>Ascomycota</taxon>
        <taxon>Pezizomycotina</taxon>
        <taxon>Pezizomycetes</taxon>
        <taxon>Pezizales</taxon>
        <taxon>Morchellaceae</taxon>
        <taxon>Morchella</taxon>
    </lineage>
</organism>
<evidence type="ECO:0000313" key="2">
    <source>
        <dbReference type="Proteomes" id="UP000277580"/>
    </source>
</evidence>
<reference evidence="1 2" key="1">
    <citation type="journal article" date="2018" name="Nat. Ecol. Evol.">
        <title>Pezizomycetes genomes reveal the molecular basis of ectomycorrhizal truffle lifestyle.</title>
        <authorList>
            <person name="Murat C."/>
            <person name="Payen T."/>
            <person name="Noel B."/>
            <person name="Kuo A."/>
            <person name="Morin E."/>
            <person name="Chen J."/>
            <person name="Kohler A."/>
            <person name="Krizsan K."/>
            <person name="Balestrini R."/>
            <person name="Da Silva C."/>
            <person name="Montanini B."/>
            <person name="Hainaut M."/>
            <person name="Levati E."/>
            <person name="Barry K.W."/>
            <person name="Belfiori B."/>
            <person name="Cichocki N."/>
            <person name="Clum A."/>
            <person name="Dockter R.B."/>
            <person name="Fauchery L."/>
            <person name="Guy J."/>
            <person name="Iotti M."/>
            <person name="Le Tacon F."/>
            <person name="Lindquist E.A."/>
            <person name="Lipzen A."/>
            <person name="Malagnac F."/>
            <person name="Mello A."/>
            <person name="Molinier V."/>
            <person name="Miyauchi S."/>
            <person name="Poulain J."/>
            <person name="Riccioni C."/>
            <person name="Rubini A."/>
            <person name="Sitrit Y."/>
            <person name="Splivallo R."/>
            <person name="Traeger S."/>
            <person name="Wang M."/>
            <person name="Zifcakova L."/>
            <person name="Wipf D."/>
            <person name="Zambonelli A."/>
            <person name="Paolocci F."/>
            <person name="Nowrousian M."/>
            <person name="Ottonello S."/>
            <person name="Baldrian P."/>
            <person name="Spatafora J.W."/>
            <person name="Henrissat B."/>
            <person name="Nagy L.G."/>
            <person name="Aury J.M."/>
            <person name="Wincker P."/>
            <person name="Grigoriev I.V."/>
            <person name="Bonfante P."/>
            <person name="Martin F.M."/>
        </authorList>
    </citation>
    <scope>NUCLEOTIDE SEQUENCE [LARGE SCALE GENOMIC DNA]</scope>
    <source>
        <strain evidence="1 2">CCBAS932</strain>
    </source>
</reference>
<dbReference type="EMBL" id="ML119165">
    <property type="protein sequence ID" value="RPB08312.1"/>
    <property type="molecule type" value="Genomic_DNA"/>
</dbReference>
<dbReference type="Proteomes" id="UP000277580">
    <property type="component" value="Unassembled WGS sequence"/>
</dbReference>
<dbReference type="InParanoid" id="A0A3N4KG56"/>
<dbReference type="OrthoDB" id="5406485at2759"/>
<sequence>MTTPAASTPKPAPPQKTSPLLLWAHPVPKIPLFLALTAHSLLLPALHCFRLCHQYGTSTHHTSTLLPPISRLPLSVSALIEHYLFVAVRRSVQDSWDAGLKSQGMCMRCRAPVPQGGLSREEALRRRVCKCRAKLLASVEEEIGKRLMSGRNLWGGEGSSGGDGAKLGMGSFLKRFWGLAAFVEGVGTGVKEKVWLVLPVGVKNGGGGGVVAGGEGGKGPWCVGRGYAQMDVARVRRFRWAIGMMGVDVGQVGGEKCLVHLGEMGEEEVVEPEDGVVEEGGVRLMLFTEGVMAP</sequence>